<comment type="caution">
    <text evidence="2">The sequence shown here is derived from an EMBL/GenBank/DDBJ whole genome shotgun (WGS) entry which is preliminary data.</text>
</comment>
<name>A0A2T5LWT1_9EURO</name>
<dbReference type="RefSeq" id="XP_040752131.1">
    <property type="nucleotide sequence ID" value="XM_040899932.1"/>
</dbReference>
<dbReference type="Proteomes" id="UP000244073">
    <property type="component" value="Unassembled WGS sequence"/>
</dbReference>
<dbReference type="VEuPathDB" id="FungiDB:P175DRAFT_0532093"/>
<organism evidence="2 3">
    <name type="scientific">Aspergillus ochraceoroseus IBT 24754</name>
    <dbReference type="NCBI Taxonomy" id="1392256"/>
    <lineage>
        <taxon>Eukaryota</taxon>
        <taxon>Fungi</taxon>
        <taxon>Dikarya</taxon>
        <taxon>Ascomycota</taxon>
        <taxon>Pezizomycotina</taxon>
        <taxon>Eurotiomycetes</taxon>
        <taxon>Eurotiomycetidae</taxon>
        <taxon>Eurotiales</taxon>
        <taxon>Aspergillaceae</taxon>
        <taxon>Aspergillus</taxon>
        <taxon>Aspergillus subgen. Nidulantes</taxon>
    </lineage>
</organism>
<evidence type="ECO:0000256" key="1">
    <source>
        <dbReference type="SAM" id="MobiDB-lite"/>
    </source>
</evidence>
<evidence type="ECO:0000313" key="3">
    <source>
        <dbReference type="Proteomes" id="UP000244073"/>
    </source>
</evidence>
<accession>A0A2T5LWT1</accession>
<dbReference type="OrthoDB" id="5341873at2759"/>
<dbReference type="Pfam" id="PF10281">
    <property type="entry name" value="Ish1"/>
    <property type="match status" value="1"/>
</dbReference>
<dbReference type="EMBL" id="MSFN02000004">
    <property type="protein sequence ID" value="PTU20739.1"/>
    <property type="molecule type" value="Genomic_DNA"/>
</dbReference>
<sequence length="102" mass="11822">MPTPLDRALNSKASREWSPRQPCGPFGAMRCSPKNQIQPEASLRLLFRRSHPADFLEDPSTWTLEEMHRWLRARGLLPDEHATREELLERIKANLRPPPRAS</sequence>
<dbReference type="InterPro" id="IPR018803">
    <property type="entry name" value="Ish1/Msc1-like"/>
</dbReference>
<evidence type="ECO:0000313" key="2">
    <source>
        <dbReference type="EMBL" id="PTU20739.1"/>
    </source>
</evidence>
<proteinExistence type="predicted"/>
<protein>
    <submittedName>
        <fullName evidence="2">Uncharacterized protein</fullName>
    </submittedName>
</protein>
<dbReference type="GeneID" id="63816814"/>
<dbReference type="AlphaFoldDB" id="A0A2T5LWT1"/>
<gene>
    <name evidence="2" type="ORF">P175DRAFT_0532093</name>
</gene>
<feature type="region of interest" description="Disordered" evidence="1">
    <location>
        <begin position="1"/>
        <end position="25"/>
    </location>
</feature>
<reference evidence="2 3" key="1">
    <citation type="journal article" date="2018" name="Proc. Natl. Acad. Sci. U.S.A.">
        <title>Linking secondary metabolites to gene clusters through genome sequencing of six diverse Aspergillus species.</title>
        <authorList>
            <person name="Kaerboelling I."/>
            <person name="Vesth T.C."/>
            <person name="Frisvad J.C."/>
            <person name="Nybo J.L."/>
            <person name="Theobald S."/>
            <person name="Kuo A."/>
            <person name="Bowyer P."/>
            <person name="Matsuda Y."/>
            <person name="Mondo S."/>
            <person name="Lyhne E.K."/>
            <person name="Kogle M.E."/>
            <person name="Clum A."/>
            <person name="Lipzen A."/>
            <person name="Salamov A."/>
            <person name="Ngan C.Y."/>
            <person name="Daum C."/>
            <person name="Chiniquy J."/>
            <person name="Barry K."/>
            <person name="LaButti K."/>
            <person name="Haridas S."/>
            <person name="Simmons B.A."/>
            <person name="Magnuson J.K."/>
            <person name="Mortensen U.H."/>
            <person name="Larsen T.O."/>
            <person name="Grigoriev I.V."/>
            <person name="Baker S.E."/>
            <person name="Andersen M.R."/>
        </authorList>
    </citation>
    <scope>NUCLEOTIDE SEQUENCE [LARGE SCALE GENOMIC DNA]</scope>
    <source>
        <strain evidence="2 3">IBT 24754</strain>
    </source>
</reference>